<keyword evidence="6" id="KW-0238">DNA-binding</keyword>
<name>A0A9Q0CDG7_9POAL</name>
<dbReference type="AlphaFoldDB" id="A0A9Q0CDG7"/>
<dbReference type="SUPFAM" id="SSF57667">
    <property type="entry name" value="beta-beta-alpha zinc fingers"/>
    <property type="match status" value="1"/>
</dbReference>
<keyword evidence="8" id="KW-0539">Nucleus</keyword>
<keyword evidence="5" id="KW-0805">Transcription regulation</keyword>
<evidence type="ECO:0000313" key="12">
    <source>
        <dbReference type="EMBL" id="KAJ1691898.1"/>
    </source>
</evidence>
<feature type="compositionally biased region" description="Polar residues" evidence="10">
    <location>
        <begin position="255"/>
        <end position="267"/>
    </location>
</feature>
<dbReference type="InterPro" id="IPR003656">
    <property type="entry name" value="Znf_BED"/>
</dbReference>
<keyword evidence="7" id="KW-0804">Transcription</keyword>
<dbReference type="PANTHER" id="PTHR46481:SF10">
    <property type="entry name" value="ZINC FINGER BED DOMAIN-CONTAINING PROTEIN 39"/>
    <property type="match status" value="1"/>
</dbReference>
<gene>
    <name evidence="12" type="ORF">LUZ63_016053</name>
</gene>
<dbReference type="InterPro" id="IPR012337">
    <property type="entry name" value="RNaseH-like_sf"/>
</dbReference>
<protein>
    <recommendedName>
        <fullName evidence="11">BED-type domain-containing protein</fullName>
    </recommendedName>
</protein>
<dbReference type="InterPro" id="IPR052035">
    <property type="entry name" value="ZnF_BED_domain_contain"/>
</dbReference>
<evidence type="ECO:0000256" key="1">
    <source>
        <dbReference type="ARBA" id="ARBA00004123"/>
    </source>
</evidence>
<dbReference type="SUPFAM" id="SSF53098">
    <property type="entry name" value="Ribonuclease H-like"/>
    <property type="match status" value="1"/>
</dbReference>
<organism evidence="12 13">
    <name type="scientific">Rhynchospora breviuscula</name>
    <dbReference type="NCBI Taxonomy" id="2022672"/>
    <lineage>
        <taxon>Eukaryota</taxon>
        <taxon>Viridiplantae</taxon>
        <taxon>Streptophyta</taxon>
        <taxon>Embryophyta</taxon>
        <taxon>Tracheophyta</taxon>
        <taxon>Spermatophyta</taxon>
        <taxon>Magnoliopsida</taxon>
        <taxon>Liliopsida</taxon>
        <taxon>Poales</taxon>
        <taxon>Cyperaceae</taxon>
        <taxon>Cyperoideae</taxon>
        <taxon>Rhynchosporeae</taxon>
        <taxon>Rhynchospora</taxon>
    </lineage>
</organism>
<comment type="subcellular location">
    <subcellularLocation>
        <location evidence="1">Nucleus</location>
    </subcellularLocation>
</comment>
<evidence type="ECO:0000256" key="2">
    <source>
        <dbReference type="ARBA" id="ARBA00022723"/>
    </source>
</evidence>
<keyword evidence="3 9" id="KW-0863">Zinc-finger</keyword>
<evidence type="ECO:0000256" key="3">
    <source>
        <dbReference type="ARBA" id="ARBA00022771"/>
    </source>
</evidence>
<dbReference type="OrthoDB" id="696023at2759"/>
<dbReference type="GO" id="GO:0005634">
    <property type="term" value="C:nucleus"/>
    <property type="evidence" value="ECO:0007669"/>
    <property type="project" value="UniProtKB-SubCell"/>
</dbReference>
<evidence type="ECO:0000256" key="4">
    <source>
        <dbReference type="ARBA" id="ARBA00022833"/>
    </source>
</evidence>
<evidence type="ECO:0000259" key="11">
    <source>
        <dbReference type="PROSITE" id="PS50808"/>
    </source>
</evidence>
<dbReference type="EMBL" id="JAMQYH010000004">
    <property type="protein sequence ID" value="KAJ1691898.1"/>
    <property type="molecule type" value="Genomic_DNA"/>
</dbReference>
<dbReference type="InterPro" id="IPR008906">
    <property type="entry name" value="HATC_C_dom"/>
</dbReference>
<evidence type="ECO:0000256" key="7">
    <source>
        <dbReference type="ARBA" id="ARBA00023163"/>
    </source>
</evidence>
<evidence type="ECO:0000256" key="5">
    <source>
        <dbReference type="ARBA" id="ARBA00023015"/>
    </source>
</evidence>
<dbReference type="GO" id="GO:0008270">
    <property type="term" value="F:zinc ion binding"/>
    <property type="evidence" value="ECO:0007669"/>
    <property type="project" value="UniProtKB-KW"/>
</dbReference>
<keyword evidence="4" id="KW-0862">Zinc</keyword>
<accession>A0A9Q0CDG7</accession>
<dbReference type="GO" id="GO:0003677">
    <property type="term" value="F:DNA binding"/>
    <property type="evidence" value="ECO:0007669"/>
    <property type="project" value="UniProtKB-KW"/>
</dbReference>
<comment type="caution">
    <text evidence="12">The sequence shown here is derived from an EMBL/GenBank/DDBJ whole genome shotgun (WGS) entry which is preliminary data.</text>
</comment>
<evidence type="ECO:0000256" key="10">
    <source>
        <dbReference type="SAM" id="MobiDB-lite"/>
    </source>
</evidence>
<evidence type="ECO:0000256" key="6">
    <source>
        <dbReference type="ARBA" id="ARBA00023125"/>
    </source>
</evidence>
<reference evidence="12" key="1">
    <citation type="journal article" date="2022" name="Cell">
        <title>Repeat-based holocentromeres influence genome architecture and karyotype evolution.</title>
        <authorList>
            <person name="Hofstatter P.G."/>
            <person name="Thangavel G."/>
            <person name="Lux T."/>
            <person name="Neumann P."/>
            <person name="Vondrak T."/>
            <person name="Novak P."/>
            <person name="Zhang M."/>
            <person name="Costa L."/>
            <person name="Castellani M."/>
            <person name="Scott A."/>
            <person name="Toegelov H."/>
            <person name="Fuchs J."/>
            <person name="Mata-Sucre Y."/>
            <person name="Dias Y."/>
            <person name="Vanzela A.L.L."/>
            <person name="Huettel B."/>
            <person name="Almeida C.C.S."/>
            <person name="Simkova H."/>
            <person name="Souza G."/>
            <person name="Pedrosa-Harand A."/>
            <person name="Macas J."/>
            <person name="Mayer K.F.X."/>
            <person name="Houben A."/>
            <person name="Marques A."/>
        </authorList>
    </citation>
    <scope>NUCLEOTIDE SEQUENCE</scope>
    <source>
        <strain evidence="12">RhyBre1mFocal</strain>
    </source>
</reference>
<dbReference type="GO" id="GO:0009791">
    <property type="term" value="P:post-embryonic development"/>
    <property type="evidence" value="ECO:0007669"/>
    <property type="project" value="UniProtKB-ARBA"/>
</dbReference>
<dbReference type="PANTHER" id="PTHR46481">
    <property type="entry name" value="ZINC FINGER BED DOMAIN-CONTAINING PROTEIN 4"/>
    <property type="match status" value="1"/>
</dbReference>
<dbReference type="PROSITE" id="PS50808">
    <property type="entry name" value="ZF_BED"/>
    <property type="match status" value="1"/>
</dbReference>
<dbReference type="GO" id="GO:0046983">
    <property type="term" value="F:protein dimerization activity"/>
    <property type="evidence" value="ECO:0007669"/>
    <property type="project" value="InterPro"/>
</dbReference>
<feature type="region of interest" description="Disordered" evidence="10">
    <location>
        <begin position="1"/>
        <end position="42"/>
    </location>
</feature>
<dbReference type="InterPro" id="IPR036236">
    <property type="entry name" value="Znf_C2H2_sf"/>
</dbReference>
<keyword evidence="2" id="KW-0479">Metal-binding</keyword>
<proteinExistence type="predicted"/>
<evidence type="ECO:0000256" key="8">
    <source>
        <dbReference type="ARBA" id="ARBA00023242"/>
    </source>
</evidence>
<evidence type="ECO:0000313" key="13">
    <source>
        <dbReference type="Proteomes" id="UP001151287"/>
    </source>
</evidence>
<feature type="region of interest" description="Disordered" evidence="10">
    <location>
        <begin position="255"/>
        <end position="291"/>
    </location>
</feature>
<sequence>MNDAAGPQDGAASASEEPSKKRKHRENFNSSVWDHFTRGPKDDDGSFEATCKYCGKKYKQGNQRSTSSLWHHLRKGCKKAPSSKRHKPDALQKLLHAGAATGAGPNPAVWEFDQLRSRKNFAKAMVGASNKKPAWDVQTRWNSTFLMLDLALELREAINRYAALDKRSSNAPTAISDTRAGLRDFIRVKKTAEPRLKTEIEEYFSEPLDETSLDDQFDILAWWKFKAPKYHVLALLTRDILAIPISTVASESTFSTSGRTLNPYRSSLNDEKNGGDLGEPLWSTDGDDGAE</sequence>
<dbReference type="SMART" id="SM00614">
    <property type="entry name" value="ZnF_BED"/>
    <property type="match status" value="1"/>
</dbReference>
<dbReference type="Pfam" id="PF05699">
    <property type="entry name" value="Dimer_Tnp_hAT"/>
    <property type="match status" value="1"/>
</dbReference>
<dbReference type="Pfam" id="PF02892">
    <property type="entry name" value="zf-BED"/>
    <property type="match status" value="1"/>
</dbReference>
<feature type="domain" description="BED-type" evidence="11">
    <location>
        <begin position="27"/>
        <end position="84"/>
    </location>
</feature>
<evidence type="ECO:0000256" key="9">
    <source>
        <dbReference type="PROSITE-ProRule" id="PRU00027"/>
    </source>
</evidence>
<dbReference type="Proteomes" id="UP001151287">
    <property type="component" value="Unassembled WGS sequence"/>
</dbReference>
<keyword evidence="13" id="KW-1185">Reference proteome</keyword>